<dbReference type="SUPFAM" id="SSF53067">
    <property type="entry name" value="Actin-like ATPase domain"/>
    <property type="match status" value="1"/>
</dbReference>
<reference evidence="2" key="1">
    <citation type="submission" date="2022-11" db="UniProtKB">
        <authorList>
            <consortium name="WormBaseParasite"/>
        </authorList>
    </citation>
    <scope>IDENTIFICATION</scope>
</reference>
<evidence type="ECO:0000313" key="1">
    <source>
        <dbReference type="Proteomes" id="UP000887565"/>
    </source>
</evidence>
<keyword evidence="1" id="KW-1185">Reference proteome</keyword>
<dbReference type="InterPro" id="IPR043129">
    <property type="entry name" value="ATPase_NBD"/>
</dbReference>
<dbReference type="Gene3D" id="3.90.640.10">
    <property type="entry name" value="Actin, Chain A, domain 4"/>
    <property type="match status" value="1"/>
</dbReference>
<dbReference type="WBParaSite" id="nRc.2.0.1.t21406-RA">
    <property type="protein sequence ID" value="nRc.2.0.1.t21406-RA"/>
    <property type="gene ID" value="nRc.2.0.1.g21406"/>
</dbReference>
<dbReference type="Proteomes" id="UP000887565">
    <property type="component" value="Unplaced"/>
</dbReference>
<protein>
    <submittedName>
        <fullName evidence="2">Uncharacterized protein</fullName>
    </submittedName>
</protein>
<accession>A0A915J4Q6</accession>
<sequence length="76" mass="9032">MLHIRFDIIRQMEKLPAQQYEFPNGYRQDFGSERYRIAECLFDPSYLKNLNNPNPYMSISNSVVNSINMCDIDLRP</sequence>
<dbReference type="OMA" id="PTIHYEM"/>
<organism evidence="1 2">
    <name type="scientific">Romanomermis culicivorax</name>
    <name type="common">Nematode worm</name>
    <dbReference type="NCBI Taxonomy" id="13658"/>
    <lineage>
        <taxon>Eukaryota</taxon>
        <taxon>Metazoa</taxon>
        <taxon>Ecdysozoa</taxon>
        <taxon>Nematoda</taxon>
        <taxon>Enoplea</taxon>
        <taxon>Dorylaimia</taxon>
        <taxon>Mermithida</taxon>
        <taxon>Mermithoidea</taxon>
        <taxon>Mermithidae</taxon>
        <taxon>Romanomermis</taxon>
    </lineage>
</organism>
<dbReference type="Gene3D" id="3.30.420.40">
    <property type="match status" value="1"/>
</dbReference>
<evidence type="ECO:0000313" key="2">
    <source>
        <dbReference type="WBParaSite" id="nRc.2.0.1.t21406-RA"/>
    </source>
</evidence>
<dbReference type="AlphaFoldDB" id="A0A915J4Q6"/>
<proteinExistence type="predicted"/>
<dbReference type="InterPro" id="IPR004000">
    <property type="entry name" value="Actin"/>
</dbReference>
<name>A0A915J4Q6_ROMCU</name>
<dbReference type="Pfam" id="PF00022">
    <property type="entry name" value="Actin"/>
    <property type="match status" value="1"/>
</dbReference>